<dbReference type="InterPro" id="IPR006311">
    <property type="entry name" value="TAT_signal"/>
</dbReference>
<evidence type="ECO:0000313" key="3">
    <source>
        <dbReference type="Proteomes" id="UP000266906"/>
    </source>
</evidence>
<feature type="compositionally biased region" description="Low complexity" evidence="1">
    <location>
        <begin position="36"/>
        <end position="93"/>
    </location>
</feature>
<keyword evidence="3" id="KW-1185">Reference proteome</keyword>
<organism evidence="2 3">
    <name type="scientific">Kitasatospora cineracea</name>
    <dbReference type="NCBI Taxonomy" id="88074"/>
    <lineage>
        <taxon>Bacteria</taxon>
        <taxon>Bacillati</taxon>
        <taxon>Actinomycetota</taxon>
        <taxon>Actinomycetes</taxon>
        <taxon>Kitasatosporales</taxon>
        <taxon>Streptomycetaceae</taxon>
        <taxon>Kitasatospora</taxon>
    </lineage>
</organism>
<comment type="caution">
    <text evidence="2">The sequence shown here is derived from an EMBL/GenBank/DDBJ whole genome shotgun (WGS) entry which is preliminary data.</text>
</comment>
<evidence type="ECO:0000256" key="1">
    <source>
        <dbReference type="SAM" id="MobiDB-lite"/>
    </source>
</evidence>
<feature type="region of interest" description="Disordered" evidence="1">
    <location>
        <begin position="36"/>
        <end position="107"/>
    </location>
</feature>
<name>A0A3N4S3I6_9ACTN</name>
<feature type="region of interest" description="Disordered" evidence="1">
    <location>
        <begin position="178"/>
        <end position="206"/>
    </location>
</feature>
<evidence type="ECO:0000313" key="2">
    <source>
        <dbReference type="EMBL" id="RPE35167.1"/>
    </source>
</evidence>
<gene>
    <name evidence="2" type="ORF">EDD38_3514</name>
</gene>
<protein>
    <submittedName>
        <fullName evidence="2">Uncharacterized protein</fullName>
    </submittedName>
</protein>
<proteinExistence type="predicted"/>
<dbReference type="EMBL" id="RKQG01000001">
    <property type="protein sequence ID" value="RPE35167.1"/>
    <property type="molecule type" value="Genomic_DNA"/>
</dbReference>
<dbReference type="AlphaFoldDB" id="A0A3N4S3I6"/>
<sequence length="206" mass="19959">MDDSTAAGSTNAPYARRAATALAGAALAAGLLTACGSSGSPATATASASPSASPSASASPDPGTGAHPSPGTGGTASASAPAEASPQPSAGQPTTPGIAVGERPPTAVKIPATGYRQDSPTQLTVFFTAGICDKYGVRLEEDAPPVVKLRLVVTKTAEPGKACPQLIKEQEATVTLPTPMSGGGVVDTATGQQLPVQSGIAGGDPR</sequence>
<dbReference type="Proteomes" id="UP000266906">
    <property type="component" value="Unassembled WGS sequence"/>
</dbReference>
<dbReference type="PROSITE" id="PS51318">
    <property type="entry name" value="TAT"/>
    <property type="match status" value="1"/>
</dbReference>
<accession>A0A3N4S3I6</accession>
<reference evidence="2 3" key="1">
    <citation type="submission" date="2018-11" db="EMBL/GenBank/DDBJ databases">
        <title>Sequencing the genomes of 1000 actinobacteria strains.</title>
        <authorList>
            <person name="Klenk H.-P."/>
        </authorList>
    </citation>
    <scope>NUCLEOTIDE SEQUENCE [LARGE SCALE GENOMIC DNA]</scope>
    <source>
        <strain evidence="2 3">DSM 44781</strain>
    </source>
</reference>
<dbReference type="RefSeq" id="WP_123818737.1">
    <property type="nucleotide sequence ID" value="NZ_RKQG01000001.1"/>
</dbReference>